<dbReference type="EMBL" id="CAXJRC010000033">
    <property type="protein sequence ID" value="CAL2107376.1"/>
    <property type="molecule type" value="Genomic_DNA"/>
</dbReference>
<keyword evidence="2" id="KW-1185">Reference proteome</keyword>
<dbReference type="RefSeq" id="WP_348704619.1">
    <property type="nucleotide sequence ID" value="NZ_CAXIYA010000022.1"/>
</dbReference>
<sequence length="197" mass="22991">MYTDFYFTNLSTDEKIKDIVFSQNTSFETPNIDNVFASIKGCPFNWCHKIRVSWSLSFRLKKKSGNLTPIYNLKTVHNEQRPFFLIYKEGSTSVQQTCNNGNQIILFKQIKGNEFIAIQLYRGDLLIKEQFFNTSKICFQIDSNINILTTDFTHQEIPRYESKNTLCIDFIPLKSVHLILLGSSMKHQLVIDAIKKW</sequence>
<evidence type="ECO:0000313" key="2">
    <source>
        <dbReference type="Proteomes" id="UP001497602"/>
    </source>
</evidence>
<reference evidence="1 2" key="1">
    <citation type="submission" date="2024-05" db="EMBL/GenBank/DDBJ databases">
        <authorList>
            <person name="Duchaud E."/>
        </authorList>
    </citation>
    <scope>NUCLEOTIDE SEQUENCE [LARGE SCALE GENOMIC DNA]</scope>
    <source>
        <strain evidence="1">Ena-SAMPLE-TAB-13-05-2024-13:56:06:370-140305</strain>
    </source>
</reference>
<evidence type="ECO:0000313" key="1">
    <source>
        <dbReference type="EMBL" id="CAL2107376.1"/>
    </source>
</evidence>
<name>A0ABP1FEQ3_9FLAO</name>
<protein>
    <submittedName>
        <fullName evidence="1">Uncharacterized protein</fullName>
    </submittedName>
</protein>
<organism evidence="1 2">
    <name type="scientific">Tenacibaculum vairaonense</name>
    <dbReference type="NCBI Taxonomy" id="3137860"/>
    <lineage>
        <taxon>Bacteria</taxon>
        <taxon>Pseudomonadati</taxon>
        <taxon>Bacteroidota</taxon>
        <taxon>Flavobacteriia</taxon>
        <taxon>Flavobacteriales</taxon>
        <taxon>Flavobacteriaceae</taxon>
        <taxon>Tenacibaculum</taxon>
    </lineage>
</organism>
<gene>
    <name evidence="1" type="ORF">T190115A13A_30222</name>
</gene>
<proteinExistence type="predicted"/>
<comment type="caution">
    <text evidence="1">The sequence shown here is derived from an EMBL/GenBank/DDBJ whole genome shotgun (WGS) entry which is preliminary data.</text>
</comment>
<dbReference type="Proteomes" id="UP001497602">
    <property type="component" value="Unassembled WGS sequence"/>
</dbReference>
<accession>A0ABP1FEQ3</accession>